<evidence type="ECO:0000256" key="7">
    <source>
        <dbReference type="SAM" id="MobiDB-lite"/>
    </source>
</evidence>
<dbReference type="InterPro" id="IPR003657">
    <property type="entry name" value="WRKY_dom"/>
</dbReference>
<feature type="compositionally biased region" description="Basic and acidic residues" evidence="7">
    <location>
        <begin position="371"/>
        <end position="380"/>
    </location>
</feature>
<feature type="region of interest" description="Disordered" evidence="7">
    <location>
        <begin position="465"/>
        <end position="493"/>
    </location>
</feature>
<keyword evidence="5" id="KW-0804">Transcription</keyword>
<evidence type="ECO:0000313" key="10">
    <source>
        <dbReference type="Proteomes" id="UP001159364"/>
    </source>
</evidence>
<dbReference type="InterPro" id="IPR044810">
    <property type="entry name" value="WRKY_plant"/>
</dbReference>
<dbReference type="FunFam" id="2.20.25.80:FF:000001">
    <property type="entry name" value="WRKY transcription factor 33"/>
    <property type="match status" value="1"/>
</dbReference>
<accession>A0AAV8SPL7</accession>
<comment type="subcellular location">
    <subcellularLocation>
        <location evidence="1">Nucleus</location>
    </subcellularLocation>
</comment>
<proteinExistence type="predicted"/>
<dbReference type="PANTHER" id="PTHR31221">
    <property type="entry name" value="WRKY TRANSCRIPTION FACTOR PROTEIN 1-RELATED"/>
    <property type="match status" value="1"/>
</dbReference>
<evidence type="ECO:0000256" key="2">
    <source>
        <dbReference type="ARBA" id="ARBA00022737"/>
    </source>
</evidence>
<evidence type="ECO:0000256" key="6">
    <source>
        <dbReference type="ARBA" id="ARBA00023242"/>
    </source>
</evidence>
<dbReference type="SUPFAM" id="SSF118290">
    <property type="entry name" value="WRKY DNA-binding domain"/>
    <property type="match status" value="2"/>
</dbReference>
<dbReference type="Proteomes" id="UP001159364">
    <property type="component" value="Linkage Group LG09"/>
</dbReference>
<protein>
    <recommendedName>
        <fullName evidence="8">WRKY domain-containing protein</fullName>
    </recommendedName>
</protein>
<organism evidence="9 10">
    <name type="scientific">Erythroxylum novogranatense</name>
    <dbReference type="NCBI Taxonomy" id="1862640"/>
    <lineage>
        <taxon>Eukaryota</taxon>
        <taxon>Viridiplantae</taxon>
        <taxon>Streptophyta</taxon>
        <taxon>Embryophyta</taxon>
        <taxon>Tracheophyta</taxon>
        <taxon>Spermatophyta</taxon>
        <taxon>Magnoliopsida</taxon>
        <taxon>eudicotyledons</taxon>
        <taxon>Gunneridae</taxon>
        <taxon>Pentapetalae</taxon>
        <taxon>rosids</taxon>
        <taxon>fabids</taxon>
        <taxon>Malpighiales</taxon>
        <taxon>Erythroxylaceae</taxon>
        <taxon>Erythroxylum</taxon>
    </lineage>
</organism>
<dbReference type="FunFam" id="2.20.25.80:FF:000006">
    <property type="entry name" value="WRKY transcription factor"/>
    <property type="match status" value="1"/>
</dbReference>
<name>A0AAV8SPL7_9ROSI</name>
<dbReference type="EMBL" id="JAIWQS010000009">
    <property type="protein sequence ID" value="KAJ8753855.1"/>
    <property type="molecule type" value="Genomic_DNA"/>
</dbReference>
<feature type="region of interest" description="Disordered" evidence="7">
    <location>
        <begin position="296"/>
        <end position="389"/>
    </location>
</feature>
<dbReference type="SMART" id="SM00774">
    <property type="entry name" value="WRKY"/>
    <property type="match status" value="2"/>
</dbReference>
<gene>
    <name evidence="9" type="ORF">K2173_000109</name>
</gene>
<keyword evidence="6" id="KW-0539">Nucleus</keyword>
<evidence type="ECO:0000256" key="4">
    <source>
        <dbReference type="ARBA" id="ARBA00023125"/>
    </source>
</evidence>
<dbReference type="GO" id="GO:0005634">
    <property type="term" value="C:nucleus"/>
    <property type="evidence" value="ECO:0007669"/>
    <property type="project" value="UniProtKB-SubCell"/>
</dbReference>
<dbReference type="Gene3D" id="2.20.25.80">
    <property type="entry name" value="WRKY domain"/>
    <property type="match status" value="2"/>
</dbReference>
<dbReference type="GO" id="GO:0043565">
    <property type="term" value="F:sequence-specific DNA binding"/>
    <property type="evidence" value="ECO:0007669"/>
    <property type="project" value="InterPro"/>
</dbReference>
<dbReference type="PROSITE" id="PS50811">
    <property type="entry name" value="WRKY"/>
    <property type="match status" value="2"/>
</dbReference>
<keyword evidence="10" id="KW-1185">Reference proteome</keyword>
<evidence type="ECO:0000256" key="3">
    <source>
        <dbReference type="ARBA" id="ARBA00023015"/>
    </source>
</evidence>
<keyword evidence="4" id="KW-0238">DNA-binding</keyword>
<evidence type="ECO:0000256" key="1">
    <source>
        <dbReference type="ARBA" id="ARBA00004123"/>
    </source>
</evidence>
<evidence type="ECO:0000313" key="9">
    <source>
        <dbReference type="EMBL" id="KAJ8753855.1"/>
    </source>
</evidence>
<sequence length="575" mass="63487">MASSASGSLNSSINSQTSLSFLNQPMTSSFSSLLSGNDSTKDMNSFNWGVFDHQSHDSVGFEVSKFRSFPPSSLPLSPPPVSPSFYLASPTGLTPTPAELLDSPVLFSASSVLPSPTTGAFAGQDVKWNNSSNDNQRGMVQEEKNYPDFSFQPHGRTFTNSSLSSAPYPSSSTVVSVEEPVRGHQETWNCTNPIRRTDLSPEKTVVKSEFEQIQSFSSARADSETNIQSQPSHQNQSYQYVREQRSDDGYNWRKYGQKQVKGSENPRSYYKCTYSNCPTKKKVERSVDGQITEIVYKGSHNHPKPQCSRRSSSHSLQSSASNNSEITDQNLVSQFDSATVQEDSSISMGEDEFDQSSPISNTGGDEDESEPDAKRWKAQNENEGILAAGSRTVREPRIVVQTTSDIDILDDGYRWRKYGQKVVKGNPNPRSYYKCTSIGCPVRKHVERASHDMRAVITTYEGKHNHDVPAARGSGYGSNKPPQPITGNMSMPIKPSVSTNHFNHISYPNSGQNTRLPSSGTQAPFTLKKLQGQDSFDFSGFGKPTGTYMNQTQYSDGAFSGAKEEPKNETFFDQF</sequence>
<evidence type="ECO:0000256" key="5">
    <source>
        <dbReference type="ARBA" id="ARBA00023163"/>
    </source>
</evidence>
<feature type="domain" description="WRKY" evidence="8">
    <location>
        <begin position="241"/>
        <end position="305"/>
    </location>
</feature>
<dbReference type="InterPro" id="IPR036576">
    <property type="entry name" value="WRKY_dom_sf"/>
</dbReference>
<dbReference type="AlphaFoldDB" id="A0AAV8SPL7"/>
<evidence type="ECO:0000259" key="8">
    <source>
        <dbReference type="PROSITE" id="PS50811"/>
    </source>
</evidence>
<feature type="compositionally biased region" description="Polar residues" evidence="7">
    <location>
        <begin position="325"/>
        <end position="347"/>
    </location>
</feature>
<dbReference type="PANTHER" id="PTHR31221:SF342">
    <property type="entry name" value="WRKY DOMAIN-CONTAINING PROTEIN"/>
    <property type="match status" value="1"/>
</dbReference>
<feature type="compositionally biased region" description="Polar residues" evidence="7">
    <location>
        <begin position="217"/>
        <end position="239"/>
    </location>
</feature>
<keyword evidence="3" id="KW-0805">Transcription regulation</keyword>
<reference evidence="9 10" key="1">
    <citation type="submission" date="2021-09" db="EMBL/GenBank/DDBJ databases">
        <title>Genomic insights and catalytic innovation underlie evolution of tropane alkaloids biosynthesis.</title>
        <authorList>
            <person name="Wang Y.-J."/>
            <person name="Tian T."/>
            <person name="Huang J.-P."/>
            <person name="Huang S.-X."/>
        </authorList>
    </citation>
    <scope>NUCLEOTIDE SEQUENCE [LARGE SCALE GENOMIC DNA]</scope>
    <source>
        <strain evidence="9">KIB-2018</strain>
        <tissue evidence="9">Leaf</tissue>
    </source>
</reference>
<keyword evidence="2" id="KW-0677">Repeat</keyword>
<feature type="region of interest" description="Disordered" evidence="7">
    <location>
        <begin position="249"/>
        <end position="268"/>
    </location>
</feature>
<dbReference type="Pfam" id="PF03106">
    <property type="entry name" value="WRKY"/>
    <property type="match status" value="2"/>
</dbReference>
<feature type="domain" description="WRKY" evidence="8">
    <location>
        <begin position="404"/>
        <end position="469"/>
    </location>
</feature>
<comment type="caution">
    <text evidence="9">The sequence shown here is derived from an EMBL/GenBank/DDBJ whole genome shotgun (WGS) entry which is preliminary data.</text>
</comment>
<feature type="compositionally biased region" description="Low complexity" evidence="7">
    <location>
        <begin position="308"/>
        <end position="324"/>
    </location>
</feature>
<feature type="region of interest" description="Disordered" evidence="7">
    <location>
        <begin position="217"/>
        <end position="241"/>
    </location>
</feature>
<dbReference type="GO" id="GO:0003700">
    <property type="term" value="F:DNA-binding transcription factor activity"/>
    <property type="evidence" value="ECO:0007669"/>
    <property type="project" value="InterPro"/>
</dbReference>